<dbReference type="FunFam" id="2.60.40.10:FF:000188">
    <property type="entry name" value="Interleukin-1 receptor accessory protein-like 1"/>
    <property type="match status" value="1"/>
</dbReference>
<reference evidence="17" key="1">
    <citation type="submission" date="2025-08" db="UniProtKB">
        <authorList>
            <consortium name="RefSeq"/>
        </authorList>
    </citation>
    <scope>IDENTIFICATION</scope>
    <source>
        <tissue evidence="17">Spleen</tissue>
    </source>
</reference>
<dbReference type="PRINTS" id="PR01539">
    <property type="entry name" value="INTRLEUKN1R2"/>
</dbReference>
<keyword evidence="6" id="KW-0732">Signal</keyword>
<dbReference type="CTD" id="7850"/>
<feature type="domain" description="Ig-like" evidence="15">
    <location>
        <begin position="172"/>
        <end position="231"/>
    </location>
</feature>
<keyword evidence="7" id="KW-0677">Repeat</keyword>
<gene>
    <name evidence="17" type="primary">IL1R2</name>
</gene>
<evidence type="ECO:0000256" key="11">
    <source>
        <dbReference type="ARBA" id="ARBA00023170"/>
    </source>
</evidence>
<protein>
    <submittedName>
        <fullName evidence="17">Interleukin-1 receptor type 2 isoform X1</fullName>
    </submittedName>
</protein>
<feature type="domain" description="Ig-like" evidence="15">
    <location>
        <begin position="259"/>
        <end position="364"/>
    </location>
</feature>
<feature type="transmembrane region" description="Helical" evidence="14">
    <location>
        <begin position="21"/>
        <end position="40"/>
    </location>
</feature>
<dbReference type="Gene3D" id="2.60.40.10">
    <property type="entry name" value="Immunoglobulins"/>
    <property type="match status" value="3"/>
</dbReference>
<dbReference type="GO" id="GO:0019966">
    <property type="term" value="F:interleukin-1 binding"/>
    <property type="evidence" value="ECO:0007669"/>
    <property type="project" value="TreeGrafter"/>
</dbReference>
<dbReference type="GO" id="GO:0016020">
    <property type="term" value="C:membrane"/>
    <property type="evidence" value="ECO:0007669"/>
    <property type="project" value="UniProtKB-SubCell"/>
</dbReference>
<dbReference type="InParanoid" id="A0A6P5KDG2"/>
<keyword evidence="16" id="KW-1185">Reference proteome</keyword>
<evidence type="ECO:0000256" key="6">
    <source>
        <dbReference type="ARBA" id="ARBA00022729"/>
    </source>
</evidence>
<accession>A0A6P5KDG2</accession>
<keyword evidence="8 14" id="KW-1133">Transmembrane helix</keyword>
<dbReference type="PROSITE" id="PS50835">
    <property type="entry name" value="IG_LIKE"/>
    <property type="match status" value="3"/>
</dbReference>
<dbReference type="InterPro" id="IPR004074">
    <property type="entry name" value="IL-1_rcpt_I/II-typ"/>
</dbReference>
<dbReference type="GO" id="GO:0004910">
    <property type="term" value="F:interleukin-1, type II, blocking receptor activity"/>
    <property type="evidence" value="ECO:0007669"/>
    <property type="project" value="InterPro"/>
</dbReference>
<dbReference type="InterPro" id="IPR013151">
    <property type="entry name" value="Immunoglobulin_dom"/>
</dbReference>
<dbReference type="SUPFAM" id="SSF48726">
    <property type="entry name" value="Immunoglobulin"/>
    <property type="match status" value="3"/>
</dbReference>
<evidence type="ECO:0000256" key="12">
    <source>
        <dbReference type="ARBA" id="ARBA00023180"/>
    </source>
</evidence>
<dbReference type="KEGG" id="pcw:110209394"/>
<dbReference type="InterPro" id="IPR036179">
    <property type="entry name" value="Ig-like_dom_sf"/>
</dbReference>
<evidence type="ECO:0000256" key="13">
    <source>
        <dbReference type="ARBA" id="ARBA00023319"/>
    </source>
</evidence>
<dbReference type="GeneID" id="110209394"/>
<sequence length="425" mass="48828">MQNHRFLDTGPQLSVSRLQKLFGFFFFFYALAVSVSASSIQPKKNTVENCQYLGKYFKKFRVEAEPVVLKSPFPKLGNRVLFSLHYNLSWHKNDSEKTVLGTHRSGRTRTKDNALWILPATPEDSGTYICTFRNESYCATMSVELKVFKKSEASLQSLSYQQVLITSGAGYLVCPDIDDFIQDKNDMEIKWYKDAVLLDQSNKTFSILKGSVYCHINNVSLDSSGYYTCELPFVYEGVKYNITRHINPRIIKKKEETMPVIIGSNKTVLTSLGSKLIIPCKAFFGLGSRPTALLRWTANNTFLHHVYKEGRVKEGQLHEYSENNRIYMEMSLIFNSVEKKDLNTEFICTAQNRLGYQTLQVRVKEEPTFSWGIAVAPLSLIFLVFVGIWMHIRWKQKPGKVYTTTKSKIIARDCQSSTPYRKEMI</sequence>
<dbReference type="InterPro" id="IPR015621">
    <property type="entry name" value="IL-1_rcpt_fam"/>
</dbReference>
<evidence type="ECO:0000256" key="14">
    <source>
        <dbReference type="SAM" id="Phobius"/>
    </source>
</evidence>
<dbReference type="AlphaFoldDB" id="A0A6P5KDG2"/>
<proteinExistence type="inferred from homology"/>
<organism evidence="16 17">
    <name type="scientific">Phascolarctos cinereus</name>
    <name type="common">Koala</name>
    <dbReference type="NCBI Taxonomy" id="38626"/>
    <lineage>
        <taxon>Eukaryota</taxon>
        <taxon>Metazoa</taxon>
        <taxon>Chordata</taxon>
        <taxon>Craniata</taxon>
        <taxon>Vertebrata</taxon>
        <taxon>Euteleostomi</taxon>
        <taxon>Mammalia</taxon>
        <taxon>Metatheria</taxon>
        <taxon>Diprotodontia</taxon>
        <taxon>Phascolarctidae</taxon>
        <taxon>Phascolarctos</taxon>
    </lineage>
</organism>
<evidence type="ECO:0000256" key="10">
    <source>
        <dbReference type="ARBA" id="ARBA00023157"/>
    </source>
</evidence>
<keyword evidence="4" id="KW-0964">Secreted</keyword>
<dbReference type="Proteomes" id="UP000515140">
    <property type="component" value="Unplaced"/>
</dbReference>
<dbReference type="SMART" id="SM00409">
    <property type="entry name" value="IG"/>
    <property type="match status" value="2"/>
</dbReference>
<evidence type="ECO:0000259" key="15">
    <source>
        <dbReference type="PROSITE" id="PS50835"/>
    </source>
</evidence>
<evidence type="ECO:0000256" key="4">
    <source>
        <dbReference type="ARBA" id="ARBA00022525"/>
    </source>
</evidence>
<feature type="domain" description="Ig-like" evidence="15">
    <location>
        <begin position="11"/>
        <end position="146"/>
    </location>
</feature>
<keyword evidence="11 17" id="KW-0675">Receptor</keyword>
<keyword evidence="10" id="KW-1015">Disulfide bond</keyword>
<evidence type="ECO:0000256" key="8">
    <source>
        <dbReference type="ARBA" id="ARBA00022989"/>
    </source>
</evidence>
<dbReference type="RefSeq" id="XP_020843528.1">
    <property type="nucleotide sequence ID" value="XM_020987869.1"/>
</dbReference>
<evidence type="ECO:0000313" key="16">
    <source>
        <dbReference type="Proteomes" id="UP000515140"/>
    </source>
</evidence>
<dbReference type="InterPro" id="IPR004077">
    <property type="entry name" value="IL-1_rcpt_II-typ"/>
</dbReference>
<keyword evidence="9 14" id="KW-0472">Membrane</keyword>
<comment type="subcellular location">
    <subcellularLocation>
        <location evidence="1">Membrane</location>
        <topology evidence="1">Single-pass type I membrane protein</topology>
    </subcellularLocation>
    <subcellularLocation>
        <location evidence="2">Secreted</location>
    </subcellularLocation>
</comment>
<dbReference type="PANTHER" id="PTHR11890">
    <property type="entry name" value="INTERLEUKIN-1 RECEPTOR FAMILY MEMBER"/>
    <property type="match status" value="1"/>
</dbReference>
<dbReference type="InterPro" id="IPR003599">
    <property type="entry name" value="Ig_sub"/>
</dbReference>
<evidence type="ECO:0000256" key="1">
    <source>
        <dbReference type="ARBA" id="ARBA00004479"/>
    </source>
</evidence>
<dbReference type="PANTHER" id="PTHR11890:SF3">
    <property type="entry name" value="INTERLEUKIN-1 RECEPTOR TYPE 2"/>
    <property type="match status" value="1"/>
</dbReference>
<dbReference type="PRINTS" id="PR01536">
    <property type="entry name" value="INTRLKN1R12F"/>
</dbReference>
<evidence type="ECO:0000256" key="5">
    <source>
        <dbReference type="ARBA" id="ARBA00022692"/>
    </source>
</evidence>
<dbReference type="FunCoup" id="A0A6P5KDG2">
    <property type="interactions" value="894"/>
</dbReference>
<evidence type="ECO:0000256" key="2">
    <source>
        <dbReference type="ARBA" id="ARBA00004613"/>
    </source>
</evidence>
<keyword evidence="5 14" id="KW-0812">Transmembrane</keyword>
<dbReference type="InterPro" id="IPR013783">
    <property type="entry name" value="Ig-like_fold"/>
</dbReference>
<keyword evidence="12" id="KW-0325">Glycoprotein</keyword>
<evidence type="ECO:0000256" key="3">
    <source>
        <dbReference type="ARBA" id="ARBA00009752"/>
    </source>
</evidence>
<name>A0A6P5KDG2_PHACI</name>
<dbReference type="InterPro" id="IPR007110">
    <property type="entry name" value="Ig-like_dom"/>
</dbReference>
<feature type="transmembrane region" description="Helical" evidence="14">
    <location>
        <begin position="369"/>
        <end position="390"/>
    </location>
</feature>
<dbReference type="Pfam" id="PF00047">
    <property type="entry name" value="ig"/>
    <property type="match status" value="1"/>
</dbReference>
<comment type="similarity">
    <text evidence="3">Belongs to the interleukin-1 receptor family.</text>
</comment>
<keyword evidence="13" id="KW-0393">Immunoglobulin domain</keyword>
<evidence type="ECO:0000256" key="7">
    <source>
        <dbReference type="ARBA" id="ARBA00022737"/>
    </source>
</evidence>
<evidence type="ECO:0000313" key="17">
    <source>
        <dbReference type="RefSeq" id="XP_020843528.1"/>
    </source>
</evidence>
<evidence type="ECO:0000256" key="9">
    <source>
        <dbReference type="ARBA" id="ARBA00023136"/>
    </source>
</evidence>